<protein>
    <recommendedName>
        <fullName evidence="1">Protein kinase domain-containing protein</fullName>
    </recommendedName>
</protein>
<dbReference type="PROSITE" id="PS00108">
    <property type="entry name" value="PROTEIN_KINASE_ST"/>
    <property type="match status" value="1"/>
</dbReference>
<evidence type="ECO:0000313" key="2">
    <source>
        <dbReference type="EMBL" id="KAG9447929.1"/>
    </source>
</evidence>
<dbReference type="PANTHER" id="PTHR23257">
    <property type="entry name" value="SERINE-THREONINE PROTEIN KINASE"/>
    <property type="match status" value="1"/>
</dbReference>
<dbReference type="PRINTS" id="PR00109">
    <property type="entry name" value="TYRKINASE"/>
</dbReference>
<reference evidence="2 3" key="1">
    <citation type="submission" date="2021-07" db="EMBL/GenBank/DDBJ databases">
        <title>The Aristolochia fimbriata genome: insights into angiosperm evolution, floral development and chemical biosynthesis.</title>
        <authorList>
            <person name="Jiao Y."/>
        </authorList>
    </citation>
    <scope>NUCLEOTIDE SEQUENCE [LARGE SCALE GENOMIC DNA]</scope>
    <source>
        <strain evidence="2">IBCAS-2021</strain>
        <tissue evidence="2">Leaf</tissue>
    </source>
</reference>
<comment type="caution">
    <text evidence="2">The sequence shown here is derived from an EMBL/GenBank/DDBJ whole genome shotgun (WGS) entry which is preliminary data.</text>
</comment>
<organism evidence="2 3">
    <name type="scientific">Aristolochia fimbriata</name>
    <name type="common">White veined hardy Dutchman's pipe vine</name>
    <dbReference type="NCBI Taxonomy" id="158543"/>
    <lineage>
        <taxon>Eukaryota</taxon>
        <taxon>Viridiplantae</taxon>
        <taxon>Streptophyta</taxon>
        <taxon>Embryophyta</taxon>
        <taxon>Tracheophyta</taxon>
        <taxon>Spermatophyta</taxon>
        <taxon>Magnoliopsida</taxon>
        <taxon>Magnoliidae</taxon>
        <taxon>Piperales</taxon>
        <taxon>Aristolochiaceae</taxon>
        <taxon>Aristolochia</taxon>
    </lineage>
</organism>
<dbReference type="GO" id="GO:0005737">
    <property type="term" value="C:cytoplasm"/>
    <property type="evidence" value="ECO:0007669"/>
    <property type="project" value="TreeGrafter"/>
</dbReference>
<gene>
    <name evidence="2" type="ORF">H6P81_014057</name>
</gene>
<dbReference type="Gene3D" id="1.10.510.10">
    <property type="entry name" value="Transferase(Phosphotransferase) domain 1"/>
    <property type="match status" value="1"/>
</dbReference>
<dbReference type="InterPro" id="IPR008271">
    <property type="entry name" value="Ser/Thr_kinase_AS"/>
</dbReference>
<dbReference type="InterPro" id="IPR050167">
    <property type="entry name" value="Ser_Thr_protein_kinase"/>
</dbReference>
<dbReference type="GO" id="GO:0007165">
    <property type="term" value="P:signal transduction"/>
    <property type="evidence" value="ECO:0007669"/>
    <property type="project" value="TreeGrafter"/>
</dbReference>
<evidence type="ECO:0000313" key="3">
    <source>
        <dbReference type="Proteomes" id="UP000825729"/>
    </source>
</evidence>
<dbReference type="AlphaFoldDB" id="A0AAV7EGV5"/>
<dbReference type="EMBL" id="JAINDJ010000005">
    <property type="protein sequence ID" value="KAG9447929.1"/>
    <property type="molecule type" value="Genomic_DNA"/>
</dbReference>
<dbReference type="GO" id="GO:0005524">
    <property type="term" value="F:ATP binding"/>
    <property type="evidence" value="ECO:0007669"/>
    <property type="project" value="InterPro"/>
</dbReference>
<dbReference type="InterPro" id="IPR000719">
    <property type="entry name" value="Prot_kinase_dom"/>
</dbReference>
<dbReference type="PANTHER" id="PTHR23257:SF963">
    <property type="entry name" value="AT08303P"/>
    <property type="match status" value="1"/>
</dbReference>
<dbReference type="SUPFAM" id="SSF56112">
    <property type="entry name" value="Protein kinase-like (PK-like)"/>
    <property type="match status" value="1"/>
</dbReference>
<dbReference type="PROSITE" id="PS50011">
    <property type="entry name" value="PROTEIN_KINASE_DOM"/>
    <property type="match status" value="1"/>
</dbReference>
<name>A0AAV7EGV5_ARIFI</name>
<accession>A0AAV7EGV5</accession>
<dbReference type="GO" id="GO:0004672">
    <property type="term" value="F:protein kinase activity"/>
    <property type="evidence" value="ECO:0007669"/>
    <property type="project" value="InterPro"/>
</dbReference>
<feature type="domain" description="Protein kinase" evidence="1">
    <location>
        <begin position="1"/>
        <end position="194"/>
    </location>
</feature>
<sequence length="204" mass="22910">MGGPEILLGTVSEYMIDGALSDVLSSRIHLDWRSRIMIARDVALHANNVVHFDIKSDNIFVNLRDAERGAVAKIGDFGISGPLNSKKLVYTGGRARGTLRRMAPELLITTGGHLFATQKLDVYSFGILMWEILTGELRYKNVDRELIKRGVATGKLRPDVPGWCDTEWRRIMEKCWSQKPTDRPTFTEIASDLLCLLARFSYGP</sequence>
<dbReference type="Proteomes" id="UP000825729">
    <property type="component" value="Unassembled WGS sequence"/>
</dbReference>
<keyword evidence="3" id="KW-1185">Reference proteome</keyword>
<dbReference type="Pfam" id="PF07714">
    <property type="entry name" value="PK_Tyr_Ser-Thr"/>
    <property type="match status" value="1"/>
</dbReference>
<dbReference type="SMART" id="SM00220">
    <property type="entry name" value="S_TKc"/>
    <property type="match status" value="1"/>
</dbReference>
<evidence type="ECO:0000259" key="1">
    <source>
        <dbReference type="PROSITE" id="PS50011"/>
    </source>
</evidence>
<dbReference type="InterPro" id="IPR001245">
    <property type="entry name" value="Ser-Thr/Tyr_kinase_cat_dom"/>
</dbReference>
<dbReference type="InterPro" id="IPR011009">
    <property type="entry name" value="Kinase-like_dom_sf"/>
</dbReference>
<proteinExistence type="predicted"/>